<feature type="compositionally biased region" description="Basic and acidic residues" evidence="7">
    <location>
        <begin position="178"/>
        <end position="198"/>
    </location>
</feature>
<reference evidence="9" key="1">
    <citation type="submission" date="2018-10" db="EMBL/GenBank/DDBJ databases">
        <title>Transcriptome assembly of Aceria tosichella (Wheat curl mite) Type 2.</title>
        <authorList>
            <person name="Scully E.D."/>
            <person name="Geib S.M."/>
            <person name="Palmer N.A."/>
            <person name="Gupta A.K."/>
            <person name="Sarath G."/>
            <person name="Tatineni S."/>
        </authorList>
    </citation>
    <scope>NUCLEOTIDE SEQUENCE</scope>
    <source>
        <strain evidence="9">LincolnNE</strain>
    </source>
</reference>
<dbReference type="GO" id="GO:0003677">
    <property type="term" value="F:DNA binding"/>
    <property type="evidence" value="ECO:0007669"/>
    <property type="project" value="TreeGrafter"/>
</dbReference>
<feature type="domain" description="PHD-type" evidence="8">
    <location>
        <begin position="79"/>
        <end position="135"/>
    </location>
</feature>
<accession>A0A6G1SGA8</accession>
<evidence type="ECO:0000256" key="5">
    <source>
        <dbReference type="ARBA" id="ARBA00023242"/>
    </source>
</evidence>
<gene>
    <name evidence="9" type="primary">Mtf2_1</name>
    <name evidence="9" type="ORF">g.8578</name>
</gene>
<dbReference type="GO" id="GO:0045814">
    <property type="term" value="P:negative regulation of gene expression, epigenetic"/>
    <property type="evidence" value="ECO:0007669"/>
    <property type="project" value="TreeGrafter"/>
</dbReference>
<dbReference type="InterPro" id="IPR019786">
    <property type="entry name" value="Zinc_finger_PHD-type_CS"/>
</dbReference>
<feature type="region of interest" description="Disordered" evidence="7">
    <location>
        <begin position="140"/>
        <end position="231"/>
    </location>
</feature>
<proteinExistence type="predicted"/>
<evidence type="ECO:0000256" key="4">
    <source>
        <dbReference type="ARBA" id="ARBA00022833"/>
    </source>
</evidence>
<organism evidence="9">
    <name type="scientific">Aceria tosichella</name>
    <name type="common">wheat curl mite</name>
    <dbReference type="NCBI Taxonomy" id="561515"/>
    <lineage>
        <taxon>Eukaryota</taxon>
        <taxon>Metazoa</taxon>
        <taxon>Ecdysozoa</taxon>
        <taxon>Arthropoda</taxon>
        <taxon>Chelicerata</taxon>
        <taxon>Arachnida</taxon>
        <taxon>Acari</taxon>
        <taxon>Acariformes</taxon>
        <taxon>Trombidiformes</taxon>
        <taxon>Prostigmata</taxon>
        <taxon>Eupodina</taxon>
        <taxon>Eriophyoidea</taxon>
        <taxon>Eriophyidae</taxon>
        <taxon>Eriophyinae</taxon>
        <taxon>Aceriini</taxon>
        <taxon>Aceria</taxon>
    </lineage>
</organism>
<evidence type="ECO:0000256" key="6">
    <source>
        <dbReference type="PROSITE-ProRule" id="PRU00146"/>
    </source>
</evidence>
<dbReference type="Gene3D" id="3.30.40.10">
    <property type="entry name" value="Zinc/RING finger domain, C3HC4 (zinc finger)"/>
    <property type="match status" value="1"/>
</dbReference>
<feature type="compositionally biased region" description="Basic and acidic residues" evidence="7">
    <location>
        <begin position="273"/>
        <end position="283"/>
    </location>
</feature>
<evidence type="ECO:0000256" key="3">
    <source>
        <dbReference type="ARBA" id="ARBA00022771"/>
    </source>
</evidence>
<dbReference type="PANTHER" id="PTHR12628">
    <property type="entry name" value="POLYCOMB-LIKE TRANSCRIPTION FACTOR"/>
    <property type="match status" value="1"/>
</dbReference>
<comment type="subcellular location">
    <subcellularLocation>
        <location evidence="1">Nucleus</location>
    </subcellularLocation>
</comment>
<name>A0A6G1SGA8_9ACAR</name>
<dbReference type="InterPro" id="IPR011011">
    <property type="entry name" value="Znf_FYVE_PHD"/>
</dbReference>
<dbReference type="SMART" id="SM00249">
    <property type="entry name" value="PHD"/>
    <property type="match status" value="1"/>
</dbReference>
<evidence type="ECO:0000256" key="7">
    <source>
        <dbReference type="SAM" id="MobiDB-lite"/>
    </source>
</evidence>
<dbReference type="InterPro" id="IPR001965">
    <property type="entry name" value="Znf_PHD"/>
</dbReference>
<dbReference type="Pfam" id="PF00628">
    <property type="entry name" value="PHD"/>
    <property type="match status" value="1"/>
</dbReference>
<feature type="compositionally biased region" description="Basic residues" evidence="7">
    <location>
        <begin position="150"/>
        <end position="159"/>
    </location>
</feature>
<keyword evidence="2" id="KW-0479">Metal-binding</keyword>
<dbReference type="Gene3D" id="2.30.30.140">
    <property type="match status" value="1"/>
</dbReference>
<dbReference type="PROSITE" id="PS01359">
    <property type="entry name" value="ZF_PHD_1"/>
    <property type="match status" value="1"/>
</dbReference>
<sequence>MPSSIKHLKQLFSKDKAAIALLAKWPADNLYYVVNLLKLDEKKEKCFVKYEDGTDCWVSRQDVHLQFNGSMYPYKESDDIFCCLCEKDASVEPNEIILCDICQQGYHQNCHEPKIRQVEIENSTQEWCCQTCSYIMRQLDPMPNTSTPKAKPRSKKQPSPRRAAIKTAQATKPSRIKLSRDKTDKKPSQQELEQERVETNPVAPVASKGDSSAESVPGDSTDESPDLPLQELPVKGALPKDAIIDGGDNKIIATAQALVDSIGTNDFVSAIEQKNEQKAEPKAKAPSGKTNGKIPKKVVAKKTKAKAPVPA</sequence>
<dbReference type="SUPFAM" id="SSF63748">
    <property type="entry name" value="Tudor/PWWP/MBT"/>
    <property type="match status" value="1"/>
</dbReference>
<evidence type="ECO:0000256" key="2">
    <source>
        <dbReference type="ARBA" id="ARBA00022723"/>
    </source>
</evidence>
<dbReference type="InterPro" id="IPR013083">
    <property type="entry name" value="Znf_RING/FYVE/PHD"/>
</dbReference>
<evidence type="ECO:0000259" key="8">
    <source>
        <dbReference type="PROSITE" id="PS50016"/>
    </source>
</evidence>
<feature type="region of interest" description="Disordered" evidence="7">
    <location>
        <begin position="273"/>
        <end position="311"/>
    </location>
</feature>
<dbReference type="EMBL" id="GGYP01004744">
    <property type="protein sequence ID" value="MDE49515.1"/>
    <property type="molecule type" value="Transcribed_RNA"/>
</dbReference>
<dbReference type="Pfam" id="PF09465">
    <property type="entry name" value="LBR_tudor"/>
    <property type="match status" value="1"/>
</dbReference>
<evidence type="ECO:0000313" key="9">
    <source>
        <dbReference type="EMBL" id="MDE49515.1"/>
    </source>
</evidence>
<dbReference type="PANTHER" id="PTHR12628:SF10">
    <property type="entry name" value="HOMEOBOX DOMAIN-CONTAINING PROTEIN"/>
    <property type="match status" value="1"/>
</dbReference>
<dbReference type="SUPFAM" id="SSF57903">
    <property type="entry name" value="FYVE/PHD zinc finger"/>
    <property type="match status" value="1"/>
</dbReference>
<dbReference type="InterPro" id="IPR019023">
    <property type="entry name" value="Lamin-B_rcpt_of_tudor"/>
</dbReference>
<protein>
    <submittedName>
        <fullName evidence="9">Metal-response element-binding transcription factor 2</fullName>
    </submittedName>
</protein>
<dbReference type="GO" id="GO:0005634">
    <property type="term" value="C:nucleus"/>
    <property type="evidence" value="ECO:0007669"/>
    <property type="project" value="UniProtKB-SubCell"/>
</dbReference>
<dbReference type="GO" id="GO:0003682">
    <property type="term" value="F:chromatin binding"/>
    <property type="evidence" value="ECO:0007669"/>
    <property type="project" value="TreeGrafter"/>
</dbReference>
<dbReference type="InterPro" id="IPR019787">
    <property type="entry name" value="Znf_PHD-finger"/>
</dbReference>
<dbReference type="PROSITE" id="PS50016">
    <property type="entry name" value="ZF_PHD_2"/>
    <property type="match status" value="1"/>
</dbReference>
<evidence type="ECO:0000256" key="1">
    <source>
        <dbReference type="ARBA" id="ARBA00004123"/>
    </source>
</evidence>
<keyword evidence="3 6" id="KW-0863">Zinc-finger</keyword>
<keyword evidence="4" id="KW-0862">Zinc</keyword>
<dbReference type="AlphaFoldDB" id="A0A6G1SGA8"/>
<feature type="compositionally biased region" description="Basic residues" evidence="7">
    <location>
        <begin position="294"/>
        <end position="305"/>
    </location>
</feature>
<dbReference type="GO" id="GO:0008270">
    <property type="term" value="F:zinc ion binding"/>
    <property type="evidence" value="ECO:0007669"/>
    <property type="project" value="UniProtKB-KW"/>
</dbReference>
<keyword evidence="5" id="KW-0539">Nucleus</keyword>